<name>A0A4Y1ZL74_ARAVE</name>
<proteinExistence type="predicted"/>
<gene>
    <name evidence="1" type="ORF">AVEN_235207_1</name>
</gene>
<feature type="non-terminal residue" evidence="1">
    <location>
        <position position="63"/>
    </location>
</feature>
<evidence type="ECO:0000313" key="1">
    <source>
        <dbReference type="EMBL" id="GBL54004.1"/>
    </source>
</evidence>
<protein>
    <submittedName>
        <fullName evidence="1">Uncharacterized protein</fullName>
    </submittedName>
</protein>
<dbReference type="SUPFAM" id="SSF52047">
    <property type="entry name" value="RNI-like"/>
    <property type="match status" value="1"/>
</dbReference>
<dbReference type="OrthoDB" id="2095648at2759"/>
<sequence>MSEVKSPVFSEEFLQGPQWYSSLQYLDISMVTISSENLATLLSVCIHLKKLSVENCELNEDCC</sequence>
<reference evidence="1 2" key="1">
    <citation type="journal article" date="2019" name="Sci. Rep.">
        <title>Orb-weaving spider Araneus ventricosus genome elucidates the spidroin gene catalogue.</title>
        <authorList>
            <person name="Kono N."/>
            <person name="Nakamura H."/>
            <person name="Ohtoshi R."/>
            <person name="Moran D.A.P."/>
            <person name="Shinohara A."/>
            <person name="Yoshida Y."/>
            <person name="Fujiwara M."/>
            <person name="Mori M."/>
            <person name="Tomita M."/>
            <person name="Arakawa K."/>
        </authorList>
    </citation>
    <scope>NUCLEOTIDE SEQUENCE [LARGE SCALE GENOMIC DNA]</scope>
</reference>
<dbReference type="InterPro" id="IPR032675">
    <property type="entry name" value="LRR_dom_sf"/>
</dbReference>
<dbReference type="AlphaFoldDB" id="A0A4Y1ZL74"/>
<evidence type="ECO:0000313" key="2">
    <source>
        <dbReference type="Proteomes" id="UP000499080"/>
    </source>
</evidence>
<dbReference type="Proteomes" id="UP000499080">
    <property type="component" value="Unassembled WGS sequence"/>
</dbReference>
<organism evidence="1 2">
    <name type="scientific">Araneus ventricosus</name>
    <name type="common">Orbweaver spider</name>
    <name type="synonym">Epeira ventricosa</name>
    <dbReference type="NCBI Taxonomy" id="182803"/>
    <lineage>
        <taxon>Eukaryota</taxon>
        <taxon>Metazoa</taxon>
        <taxon>Ecdysozoa</taxon>
        <taxon>Arthropoda</taxon>
        <taxon>Chelicerata</taxon>
        <taxon>Arachnida</taxon>
        <taxon>Araneae</taxon>
        <taxon>Araneomorphae</taxon>
        <taxon>Entelegynae</taxon>
        <taxon>Araneoidea</taxon>
        <taxon>Araneidae</taxon>
        <taxon>Araneus</taxon>
    </lineage>
</organism>
<comment type="caution">
    <text evidence="1">The sequence shown here is derived from an EMBL/GenBank/DDBJ whole genome shotgun (WGS) entry which is preliminary data.</text>
</comment>
<dbReference type="Gene3D" id="3.80.10.10">
    <property type="entry name" value="Ribonuclease Inhibitor"/>
    <property type="match status" value="1"/>
</dbReference>
<accession>A0A4Y1ZL74</accession>
<dbReference type="EMBL" id="BGPR01150460">
    <property type="protein sequence ID" value="GBL54004.1"/>
    <property type="molecule type" value="Genomic_DNA"/>
</dbReference>
<keyword evidence="2" id="KW-1185">Reference proteome</keyword>